<feature type="region of interest" description="Disordered" evidence="2">
    <location>
        <begin position="1"/>
        <end position="403"/>
    </location>
</feature>
<feature type="compositionally biased region" description="Polar residues" evidence="2">
    <location>
        <begin position="365"/>
        <end position="375"/>
    </location>
</feature>
<feature type="compositionally biased region" description="Polar residues" evidence="2">
    <location>
        <begin position="79"/>
        <end position="106"/>
    </location>
</feature>
<feature type="compositionally biased region" description="Polar residues" evidence="2">
    <location>
        <begin position="36"/>
        <end position="47"/>
    </location>
</feature>
<dbReference type="PANTHER" id="PTHR38701:SF1">
    <property type="entry name" value="UP-REGULATED DURING SEPTATION PROTEIN 1 DOMAIN-CONTAINING PROTEIN"/>
    <property type="match status" value="1"/>
</dbReference>
<protein>
    <submittedName>
        <fullName evidence="3">Uncharacterized protein</fullName>
    </submittedName>
</protein>
<dbReference type="Proteomes" id="UP001273166">
    <property type="component" value="Unassembled WGS sequence"/>
</dbReference>
<sequence>MPPYDRPSAVSHRQPALARAVNKPPPLTPKIAGRSPASQHPNSTLSTPLARRTAPESTLAANATSSHDKDELMSPVSAFLSSNITPRSGSRQSRVDSANSTPSGTPNPDRHDPLETRPGLGVPGSGTEQLPRRPVVAFRTASEASHGAKPDRDSKFFYASEAQKQPPQAASVRTSAPQQPKSATFFYANGNAVPERQSGPPRPFSPTLASPSPSQDTLTTKFVYANGAPELQPPAKIGSSARPGPGSVVSMSSRAPRGRQGSNARAPSPGRSPQQMATKSPRNSTILSPRSPVSASHIQSGNQASQVKANTEPPCRPTKSHSRTKSATIIELPVTVKVTPAHSSVTSPGSTSPSSPRHSSTFPSNTASGGFSSLLQAVEDLAESEEAKAESLNSPTNLSQDGQVEDLVASARRERKVQDLQITNASLEAINRTLERQLRKQTAELRRYQRLSRSGQLSLGSAGSRIPSDSTADGEGLAGAGLGLNDLSEEQSEVAAEGAELEEAEELDDEDDMSSSEASGEPNPDASALRHEKRRRDERRLQLDISKHQQLLIDSQKINQSLKRCLGWTEELIKEGRRALAYQVRVSDVELGGRVLAPEEIERRARGDDAAEDNTLGDETIYAIDALGRGSLAEPETMTTWSKDPQDRDSGIELPADGG</sequence>
<evidence type="ECO:0000256" key="2">
    <source>
        <dbReference type="SAM" id="MobiDB-lite"/>
    </source>
</evidence>
<feature type="compositionally biased region" description="Polar residues" evidence="2">
    <location>
        <begin position="260"/>
        <end position="309"/>
    </location>
</feature>
<evidence type="ECO:0000313" key="3">
    <source>
        <dbReference type="EMBL" id="KAK3305434.1"/>
    </source>
</evidence>
<reference evidence="3" key="2">
    <citation type="submission" date="2023-06" db="EMBL/GenBank/DDBJ databases">
        <authorList>
            <consortium name="Lawrence Berkeley National Laboratory"/>
            <person name="Mondo S.J."/>
            <person name="Hensen N."/>
            <person name="Bonometti L."/>
            <person name="Westerberg I."/>
            <person name="Brannstrom I.O."/>
            <person name="Guillou S."/>
            <person name="Cros-Aarteil S."/>
            <person name="Calhoun S."/>
            <person name="Haridas S."/>
            <person name="Kuo A."/>
            <person name="Pangilinan J."/>
            <person name="Riley R."/>
            <person name="Labutti K."/>
            <person name="Andreopoulos B."/>
            <person name="Lipzen A."/>
            <person name="Chen C."/>
            <person name="Yanf M."/>
            <person name="Daum C."/>
            <person name="Ng V."/>
            <person name="Clum A."/>
            <person name="Steindorff A."/>
            <person name="Ohm R."/>
            <person name="Martin F."/>
            <person name="Silar P."/>
            <person name="Natvig D."/>
            <person name="Lalanne C."/>
            <person name="Gautier V."/>
            <person name="Ament-Velasquez S.L."/>
            <person name="Kruys A."/>
            <person name="Hutchinson M.I."/>
            <person name="Powell A.J."/>
            <person name="Barry K."/>
            <person name="Miller A.N."/>
            <person name="Grigoriev I.V."/>
            <person name="Debuchy R."/>
            <person name="Gladieux P."/>
            <person name="Thoren M.H."/>
            <person name="Johannesson H."/>
        </authorList>
    </citation>
    <scope>NUCLEOTIDE SEQUENCE</scope>
    <source>
        <strain evidence="3">CBS 333.67</strain>
    </source>
</reference>
<keyword evidence="4" id="KW-1185">Reference proteome</keyword>
<feature type="compositionally biased region" description="Acidic residues" evidence="2">
    <location>
        <begin position="499"/>
        <end position="514"/>
    </location>
</feature>
<organism evidence="3 4">
    <name type="scientific">Chaetomium strumarium</name>
    <dbReference type="NCBI Taxonomy" id="1170767"/>
    <lineage>
        <taxon>Eukaryota</taxon>
        <taxon>Fungi</taxon>
        <taxon>Dikarya</taxon>
        <taxon>Ascomycota</taxon>
        <taxon>Pezizomycotina</taxon>
        <taxon>Sordariomycetes</taxon>
        <taxon>Sordariomycetidae</taxon>
        <taxon>Sordariales</taxon>
        <taxon>Chaetomiaceae</taxon>
        <taxon>Chaetomium</taxon>
    </lineage>
</organism>
<feature type="region of interest" description="Disordered" evidence="2">
    <location>
        <begin position="633"/>
        <end position="659"/>
    </location>
</feature>
<dbReference type="RefSeq" id="XP_062721214.1">
    <property type="nucleotide sequence ID" value="XM_062864935.1"/>
</dbReference>
<feature type="compositionally biased region" description="Polar residues" evidence="2">
    <location>
        <begin position="162"/>
        <end position="182"/>
    </location>
</feature>
<feature type="compositionally biased region" description="Polar residues" evidence="2">
    <location>
        <begin position="207"/>
        <end position="220"/>
    </location>
</feature>
<keyword evidence="1" id="KW-0175">Coiled coil</keyword>
<evidence type="ECO:0000313" key="4">
    <source>
        <dbReference type="Proteomes" id="UP001273166"/>
    </source>
</evidence>
<gene>
    <name evidence="3" type="ORF">B0T15DRAFT_398084</name>
</gene>
<comment type="caution">
    <text evidence="3">The sequence shown here is derived from an EMBL/GenBank/DDBJ whole genome shotgun (WGS) entry which is preliminary data.</text>
</comment>
<accession>A0AAJ0M1E8</accession>
<reference evidence="3" key="1">
    <citation type="journal article" date="2023" name="Mol. Phylogenet. Evol.">
        <title>Genome-scale phylogeny and comparative genomics of the fungal order Sordariales.</title>
        <authorList>
            <person name="Hensen N."/>
            <person name="Bonometti L."/>
            <person name="Westerberg I."/>
            <person name="Brannstrom I.O."/>
            <person name="Guillou S."/>
            <person name="Cros-Aarteil S."/>
            <person name="Calhoun S."/>
            <person name="Haridas S."/>
            <person name="Kuo A."/>
            <person name="Mondo S."/>
            <person name="Pangilinan J."/>
            <person name="Riley R."/>
            <person name="LaButti K."/>
            <person name="Andreopoulos B."/>
            <person name="Lipzen A."/>
            <person name="Chen C."/>
            <person name="Yan M."/>
            <person name="Daum C."/>
            <person name="Ng V."/>
            <person name="Clum A."/>
            <person name="Steindorff A."/>
            <person name="Ohm R.A."/>
            <person name="Martin F."/>
            <person name="Silar P."/>
            <person name="Natvig D.O."/>
            <person name="Lalanne C."/>
            <person name="Gautier V."/>
            <person name="Ament-Velasquez S.L."/>
            <person name="Kruys A."/>
            <person name="Hutchinson M.I."/>
            <person name="Powell A.J."/>
            <person name="Barry K."/>
            <person name="Miller A.N."/>
            <person name="Grigoriev I.V."/>
            <person name="Debuchy R."/>
            <person name="Gladieux P."/>
            <person name="Hiltunen Thoren M."/>
            <person name="Johannesson H."/>
        </authorList>
    </citation>
    <scope>NUCLEOTIDE SEQUENCE</scope>
    <source>
        <strain evidence="3">CBS 333.67</strain>
    </source>
</reference>
<feature type="compositionally biased region" description="Polar residues" evidence="2">
    <location>
        <begin position="55"/>
        <end position="65"/>
    </location>
</feature>
<feature type="coiled-coil region" evidence="1">
    <location>
        <begin position="417"/>
        <end position="451"/>
    </location>
</feature>
<proteinExistence type="predicted"/>
<name>A0AAJ0M1E8_9PEZI</name>
<dbReference type="EMBL" id="JAUDZG010000004">
    <property type="protein sequence ID" value="KAK3305434.1"/>
    <property type="molecule type" value="Genomic_DNA"/>
</dbReference>
<feature type="compositionally biased region" description="Low complexity" evidence="2">
    <location>
        <begin position="343"/>
        <end position="364"/>
    </location>
</feature>
<feature type="compositionally biased region" description="Basic and acidic residues" evidence="2">
    <location>
        <begin position="146"/>
        <end position="155"/>
    </location>
</feature>
<dbReference type="PANTHER" id="PTHR38701">
    <property type="entry name" value="CHROMOSOME 8, WHOLE GENOME SHOTGUN SEQUENCE"/>
    <property type="match status" value="1"/>
</dbReference>
<feature type="region of interest" description="Disordered" evidence="2">
    <location>
        <begin position="454"/>
        <end position="538"/>
    </location>
</feature>
<feature type="compositionally biased region" description="Low complexity" evidence="2">
    <location>
        <begin position="454"/>
        <end position="465"/>
    </location>
</feature>
<evidence type="ECO:0000256" key="1">
    <source>
        <dbReference type="SAM" id="Coils"/>
    </source>
</evidence>
<dbReference type="AlphaFoldDB" id="A0AAJ0M1E8"/>
<dbReference type="GeneID" id="87883764"/>